<dbReference type="InterPro" id="IPR000182">
    <property type="entry name" value="GNAT_dom"/>
</dbReference>
<evidence type="ECO:0000256" key="2">
    <source>
        <dbReference type="ARBA" id="ARBA00023315"/>
    </source>
</evidence>
<dbReference type="PROSITE" id="PS51186">
    <property type="entry name" value="GNAT"/>
    <property type="match status" value="1"/>
</dbReference>
<evidence type="ECO:0000256" key="1">
    <source>
        <dbReference type="ARBA" id="ARBA00022679"/>
    </source>
</evidence>
<dbReference type="SUPFAM" id="SSF55729">
    <property type="entry name" value="Acyl-CoA N-acyltransferases (Nat)"/>
    <property type="match status" value="1"/>
</dbReference>
<dbReference type="InterPro" id="IPR050832">
    <property type="entry name" value="Bact_Acetyltransf"/>
</dbReference>
<sequence length="173" mass="19580">MHANTPAQLKNTPIRTAQNPKDIPVIMDLAVQTWAPTYQNIVSAEQLGYMFQEIYNPKALKQQMEAGQQFLILYQDQTPAGFASYSPLPNNTFKLNKLYVAPAFHGSGFGRLLISAVEEAVKNRGGITLLLNVNRHNPAKLFYEKCGYTVAYEEDIPIGPYFMNDYVMQKSWQ</sequence>
<dbReference type="Proteomes" id="UP000240357">
    <property type="component" value="Unassembled WGS sequence"/>
</dbReference>
<dbReference type="RefSeq" id="WP_106928644.1">
    <property type="nucleotide sequence ID" value="NZ_PYFT01000001.1"/>
</dbReference>
<keyword evidence="5" id="KW-1185">Reference proteome</keyword>
<protein>
    <submittedName>
        <fullName evidence="4">GNAT family N-acetyltransferase</fullName>
    </submittedName>
</protein>
<keyword evidence="2" id="KW-0012">Acyltransferase</keyword>
<dbReference type="Pfam" id="PF13673">
    <property type="entry name" value="Acetyltransf_10"/>
    <property type="match status" value="1"/>
</dbReference>
<reference evidence="4 5" key="1">
    <citation type="submission" date="2018-03" db="EMBL/GenBank/DDBJ databases">
        <title>Adhaeribacter sp. HMF7605 Genome sequencing and assembly.</title>
        <authorList>
            <person name="Kang H."/>
            <person name="Kang J."/>
            <person name="Cha I."/>
            <person name="Kim H."/>
            <person name="Joh K."/>
        </authorList>
    </citation>
    <scope>NUCLEOTIDE SEQUENCE [LARGE SCALE GENOMIC DNA]</scope>
    <source>
        <strain evidence="4 5">HMF7605</strain>
    </source>
</reference>
<evidence type="ECO:0000259" key="3">
    <source>
        <dbReference type="PROSITE" id="PS51186"/>
    </source>
</evidence>
<dbReference type="AlphaFoldDB" id="A0A2T2YE38"/>
<name>A0A2T2YE38_9BACT</name>
<dbReference type="EMBL" id="PYFT01000001">
    <property type="protein sequence ID" value="PSR53728.1"/>
    <property type="molecule type" value="Genomic_DNA"/>
</dbReference>
<dbReference type="GO" id="GO:0016747">
    <property type="term" value="F:acyltransferase activity, transferring groups other than amino-acyl groups"/>
    <property type="evidence" value="ECO:0007669"/>
    <property type="project" value="InterPro"/>
</dbReference>
<dbReference type="OrthoDB" id="9800604at2"/>
<comment type="caution">
    <text evidence="4">The sequence shown here is derived from an EMBL/GenBank/DDBJ whole genome shotgun (WGS) entry which is preliminary data.</text>
</comment>
<keyword evidence="1 4" id="KW-0808">Transferase</keyword>
<dbReference type="Gene3D" id="3.40.630.30">
    <property type="match status" value="1"/>
</dbReference>
<dbReference type="InterPro" id="IPR016181">
    <property type="entry name" value="Acyl_CoA_acyltransferase"/>
</dbReference>
<accession>A0A2T2YE38</accession>
<dbReference type="PANTHER" id="PTHR43877">
    <property type="entry name" value="AMINOALKYLPHOSPHONATE N-ACETYLTRANSFERASE-RELATED-RELATED"/>
    <property type="match status" value="1"/>
</dbReference>
<evidence type="ECO:0000313" key="4">
    <source>
        <dbReference type="EMBL" id="PSR53728.1"/>
    </source>
</evidence>
<dbReference type="CDD" id="cd04301">
    <property type="entry name" value="NAT_SF"/>
    <property type="match status" value="1"/>
</dbReference>
<organism evidence="4 5">
    <name type="scientific">Adhaeribacter arboris</name>
    <dbReference type="NCBI Taxonomy" id="2072846"/>
    <lineage>
        <taxon>Bacteria</taxon>
        <taxon>Pseudomonadati</taxon>
        <taxon>Bacteroidota</taxon>
        <taxon>Cytophagia</taxon>
        <taxon>Cytophagales</taxon>
        <taxon>Hymenobacteraceae</taxon>
        <taxon>Adhaeribacter</taxon>
    </lineage>
</organism>
<gene>
    <name evidence="4" type="ORF">AHMF7605_09420</name>
</gene>
<proteinExistence type="predicted"/>
<feature type="domain" description="N-acetyltransferase" evidence="3">
    <location>
        <begin position="12"/>
        <end position="173"/>
    </location>
</feature>
<evidence type="ECO:0000313" key="5">
    <source>
        <dbReference type="Proteomes" id="UP000240357"/>
    </source>
</evidence>